<dbReference type="InterPro" id="IPR041715">
    <property type="entry name" value="HisRS-like_core"/>
</dbReference>
<dbReference type="SUPFAM" id="SSF55681">
    <property type="entry name" value="Class II aaRS and biotin synthetases"/>
    <property type="match status" value="1"/>
</dbReference>
<feature type="binding site" evidence="6">
    <location>
        <begin position="84"/>
        <end position="86"/>
    </location>
    <ligand>
        <name>L-histidine</name>
        <dbReference type="ChEBI" id="CHEBI:57595"/>
    </ligand>
</feature>
<name>A0A2H0XD87_UNCKA</name>
<dbReference type="AlphaFoldDB" id="A0A2H0XD87"/>
<evidence type="ECO:0000259" key="7">
    <source>
        <dbReference type="PROSITE" id="PS50862"/>
    </source>
</evidence>
<dbReference type="Gene3D" id="3.40.50.800">
    <property type="entry name" value="Anticodon-binding domain"/>
    <property type="match status" value="1"/>
</dbReference>
<dbReference type="GO" id="GO:0005737">
    <property type="term" value="C:cytoplasm"/>
    <property type="evidence" value="ECO:0007669"/>
    <property type="project" value="UniProtKB-SubCell"/>
</dbReference>
<dbReference type="GO" id="GO:0005524">
    <property type="term" value="F:ATP binding"/>
    <property type="evidence" value="ECO:0007669"/>
    <property type="project" value="UniProtKB-UniRule"/>
</dbReference>
<feature type="binding site" evidence="6">
    <location>
        <position position="270"/>
    </location>
    <ligand>
        <name>L-histidine</name>
        <dbReference type="ChEBI" id="CHEBI:57595"/>
    </ligand>
</feature>
<keyword evidence="2 5" id="KW-0547">Nucleotide-binding</keyword>
<keyword evidence="5" id="KW-0963">Cytoplasm</keyword>
<dbReference type="InterPro" id="IPR036621">
    <property type="entry name" value="Anticodon-bd_dom_sf"/>
</dbReference>
<proteinExistence type="inferred from homology"/>
<evidence type="ECO:0000256" key="4">
    <source>
        <dbReference type="ARBA" id="ARBA00047639"/>
    </source>
</evidence>
<keyword evidence="3 5" id="KW-0030">Aminoacyl-tRNA synthetase</keyword>
<dbReference type="PANTHER" id="PTHR43707">
    <property type="entry name" value="HISTIDYL-TRNA SYNTHETASE"/>
    <property type="match status" value="1"/>
</dbReference>
<keyword evidence="5 8" id="KW-0436">Ligase</keyword>
<evidence type="ECO:0000256" key="1">
    <source>
        <dbReference type="ARBA" id="ARBA00008226"/>
    </source>
</evidence>
<feature type="domain" description="Aminoacyl-transfer RNA synthetases class-II family profile" evidence="7">
    <location>
        <begin position="13"/>
        <end position="262"/>
    </location>
</feature>
<comment type="subcellular location">
    <subcellularLocation>
        <location evidence="5">Cytoplasm</location>
    </subcellularLocation>
</comment>
<evidence type="ECO:0000256" key="2">
    <source>
        <dbReference type="ARBA" id="ARBA00022741"/>
    </source>
</evidence>
<protein>
    <recommendedName>
        <fullName evidence="5">Histidine--tRNA ligase</fullName>
        <ecNumber evidence="5">6.1.1.21</ecNumber>
    </recommendedName>
    <alternativeName>
        <fullName evidence="5">Histidyl-tRNA synthetase</fullName>
        <shortName evidence="5">HisRS</shortName>
    </alternativeName>
</protein>
<dbReference type="InterPro" id="IPR004516">
    <property type="entry name" value="HisRS/HisZ"/>
</dbReference>
<dbReference type="GO" id="GO:0006427">
    <property type="term" value="P:histidyl-tRNA aminoacylation"/>
    <property type="evidence" value="ECO:0007669"/>
    <property type="project" value="UniProtKB-UniRule"/>
</dbReference>
<dbReference type="HAMAP" id="MF_00127">
    <property type="entry name" value="His_tRNA_synth"/>
    <property type="match status" value="1"/>
</dbReference>
<evidence type="ECO:0000256" key="3">
    <source>
        <dbReference type="ARBA" id="ARBA00023146"/>
    </source>
</evidence>
<dbReference type="PROSITE" id="PS50862">
    <property type="entry name" value="AA_TRNA_LIGASE_II"/>
    <property type="match status" value="1"/>
</dbReference>
<evidence type="ECO:0000313" key="8">
    <source>
        <dbReference type="EMBL" id="PIS22078.1"/>
    </source>
</evidence>
<evidence type="ECO:0000256" key="6">
    <source>
        <dbReference type="PIRSR" id="PIRSR001549-1"/>
    </source>
</evidence>
<dbReference type="EC" id="6.1.1.21" evidence="5"/>
<comment type="subunit">
    <text evidence="5">Homodimer.</text>
</comment>
<dbReference type="InterPro" id="IPR004154">
    <property type="entry name" value="Anticodon-bd"/>
</dbReference>
<dbReference type="EMBL" id="PEYU01000087">
    <property type="protein sequence ID" value="PIS22078.1"/>
    <property type="molecule type" value="Genomic_DNA"/>
</dbReference>
<organism evidence="8 9">
    <name type="scientific">candidate division WWE3 bacterium CG08_land_8_20_14_0_20_41_10</name>
    <dbReference type="NCBI Taxonomy" id="1975085"/>
    <lineage>
        <taxon>Bacteria</taxon>
        <taxon>Katanobacteria</taxon>
    </lineage>
</organism>
<dbReference type="CDD" id="cd00773">
    <property type="entry name" value="HisRS-like_core"/>
    <property type="match status" value="1"/>
</dbReference>
<dbReference type="NCBIfam" id="TIGR00442">
    <property type="entry name" value="hisS"/>
    <property type="match status" value="1"/>
</dbReference>
<dbReference type="InterPro" id="IPR015807">
    <property type="entry name" value="His-tRNA-ligase"/>
</dbReference>
<dbReference type="PANTHER" id="PTHR43707:SF1">
    <property type="entry name" value="HISTIDINE--TRNA LIGASE, MITOCHONDRIAL-RELATED"/>
    <property type="match status" value="1"/>
</dbReference>
<feature type="binding site" evidence="6">
    <location>
        <position position="114"/>
    </location>
    <ligand>
        <name>L-histidine</name>
        <dbReference type="ChEBI" id="CHEBI:57595"/>
    </ligand>
</feature>
<feature type="binding site" evidence="6">
    <location>
        <position position="128"/>
    </location>
    <ligand>
        <name>L-histidine</name>
        <dbReference type="ChEBI" id="CHEBI:57595"/>
    </ligand>
</feature>
<dbReference type="InterPro" id="IPR006195">
    <property type="entry name" value="aa-tRNA-synth_II"/>
</dbReference>
<dbReference type="GO" id="GO:0004821">
    <property type="term" value="F:histidine-tRNA ligase activity"/>
    <property type="evidence" value="ECO:0007669"/>
    <property type="project" value="UniProtKB-UniRule"/>
</dbReference>
<keyword evidence="5" id="KW-0067">ATP-binding</keyword>
<dbReference type="InterPro" id="IPR045864">
    <property type="entry name" value="aa-tRNA-synth_II/BPL/LPL"/>
</dbReference>
<dbReference type="PIRSF" id="PIRSF001549">
    <property type="entry name" value="His-tRNA_synth"/>
    <property type="match status" value="1"/>
</dbReference>
<comment type="catalytic activity">
    <reaction evidence="4 5">
        <text>tRNA(His) + L-histidine + ATP = L-histidyl-tRNA(His) + AMP + diphosphate + H(+)</text>
        <dbReference type="Rhea" id="RHEA:17313"/>
        <dbReference type="Rhea" id="RHEA-COMP:9665"/>
        <dbReference type="Rhea" id="RHEA-COMP:9689"/>
        <dbReference type="ChEBI" id="CHEBI:15378"/>
        <dbReference type="ChEBI" id="CHEBI:30616"/>
        <dbReference type="ChEBI" id="CHEBI:33019"/>
        <dbReference type="ChEBI" id="CHEBI:57595"/>
        <dbReference type="ChEBI" id="CHEBI:78442"/>
        <dbReference type="ChEBI" id="CHEBI:78527"/>
        <dbReference type="ChEBI" id="CHEBI:456215"/>
        <dbReference type="EC" id="6.1.1.21"/>
    </reaction>
</comment>
<evidence type="ECO:0000313" key="9">
    <source>
        <dbReference type="Proteomes" id="UP000231252"/>
    </source>
</evidence>
<comment type="similarity">
    <text evidence="1 5">Belongs to the class-II aminoacyl-tRNA synthetase family.</text>
</comment>
<evidence type="ECO:0000256" key="5">
    <source>
        <dbReference type="HAMAP-Rule" id="MF_00127"/>
    </source>
</evidence>
<accession>A0A2H0XD87</accession>
<dbReference type="SUPFAM" id="SSF52954">
    <property type="entry name" value="Class II aaRS ABD-related"/>
    <property type="match status" value="1"/>
</dbReference>
<gene>
    <name evidence="5" type="primary">hisS</name>
    <name evidence="8" type="ORF">COT50_03865</name>
</gene>
<dbReference type="Proteomes" id="UP000231252">
    <property type="component" value="Unassembled WGS sequence"/>
</dbReference>
<sequence length="440" mass="50804">MSQNKLSTQPYKGARDFYPQEMRVENYIFDTWRRVCKSFGFEEYSFPIIEPFEIFASKTGEEIVNEQLYSFEDRGGRKLAIRPELTPGTVRMLAQKYKETPQPIKWFMIGNNWRFEKPQTGRGREFYQLEANIFGVNEVEADFEIIQLIVAIMQAFGAKKDMYQIKVSDRKSINALLSEVLKLDPELQPKVRRLMDKREKLTRADFIASLTDLGLNEPAVEQIEVFMTSDFAGLNIPQDNLGYQTLQRLFHYLKNAGVNAEIKFDPSIIRGFDYSDGIVYEVFDTNPNNLRSLFGGERFDKLINIFGDYDLPSTGFAMGDCTLLEFLKGWKLLPESKSSVDYLVTVWSSKDSKFLLKSQEIASKLRLQGKNVFCWTETDTKLEKQLKYADKKGIPQVVIIGEEELAKGMITIKDLRTGEQTALLFTQQQDPRDSQLNHFI</sequence>
<dbReference type="Pfam" id="PF13393">
    <property type="entry name" value="tRNA-synt_His"/>
    <property type="match status" value="1"/>
</dbReference>
<comment type="caution">
    <text evidence="8">The sequence shown here is derived from an EMBL/GenBank/DDBJ whole genome shotgun (WGS) entry which is preliminary data.</text>
</comment>
<dbReference type="Pfam" id="PF03129">
    <property type="entry name" value="HGTP_anticodon"/>
    <property type="match status" value="1"/>
</dbReference>
<keyword evidence="5" id="KW-0648">Protein biosynthesis</keyword>
<reference evidence="9" key="1">
    <citation type="submission" date="2017-09" db="EMBL/GenBank/DDBJ databases">
        <title>Depth-based differentiation of microbial function through sediment-hosted aquifers and enrichment of novel symbionts in the deep terrestrial subsurface.</title>
        <authorList>
            <person name="Probst A.J."/>
            <person name="Ladd B."/>
            <person name="Jarett J.K."/>
            <person name="Geller-Mcgrath D.E."/>
            <person name="Sieber C.M.K."/>
            <person name="Emerson J.B."/>
            <person name="Anantharaman K."/>
            <person name="Thomas B.C."/>
            <person name="Malmstrom R."/>
            <person name="Stieglmeier M."/>
            <person name="Klingl A."/>
            <person name="Woyke T."/>
            <person name="Ryan C.M."/>
            <person name="Banfield J.F."/>
        </authorList>
    </citation>
    <scope>NUCLEOTIDE SEQUENCE [LARGE SCALE GENOMIC DNA]</scope>
</reference>
<dbReference type="Gene3D" id="3.30.930.10">
    <property type="entry name" value="Bira Bifunctional Protein, Domain 2"/>
    <property type="match status" value="1"/>
</dbReference>